<reference evidence="8" key="1">
    <citation type="journal article" date="2014" name="Int. J. Syst. Evol. Microbiol.">
        <title>Complete genome sequence of Corynebacterium casei LMG S-19264T (=DSM 44701T), isolated from a smear-ripened cheese.</title>
        <authorList>
            <consortium name="US DOE Joint Genome Institute (JGI-PGF)"/>
            <person name="Walter F."/>
            <person name="Albersmeier A."/>
            <person name="Kalinowski J."/>
            <person name="Ruckert C."/>
        </authorList>
    </citation>
    <scope>NUCLEOTIDE SEQUENCE</scope>
    <source>
        <strain evidence="8">CCM 7905</strain>
    </source>
</reference>
<keyword evidence="4 7" id="KW-1133">Transmembrane helix</keyword>
<comment type="subcellular location">
    <subcellularLocation>
        <location evidence="1">Cell membrane</location>
        <topology evidence="1">Multi-pass membrane protein</topology>
    </subcellularLocation>
</comment>
<evidence type="ECO:0000256" key="2">
    <source>
        <dbReference type="ARBA" id="ARBA00022475"/>
    </source>
</evidence>
<organism evidence="8 9">
    <name type="scientific">Rhodococcoides trifolii</name>
    <dbReference type="NCBI Taxonomy" id="908250"/>
    <lineage>
        <taxon>Bacteria</taxon>
        <taxon>Bacillati</taxon>
        <taxon>Actinomycetota</taxon>
        <taxon>Actinomycetes</taxon>
        <taxon>Mycobacteriales</taxon>
        <taxon>Nocardiaceae</taxon>
        <taxon>Rhodococcoides</taxon>
    </lineage>
</organism>
<keyword evidence="2" id="KW-1003">Cell membrane</keyword>
<feature type="region of interest" description="Disordered" evidence="6">
    <location>
        <begin position="301"/>
        <end position="332"/>
    </location>
</feature>
<dbReference type="PANTHER" id="PTHR30213:SF1">
    <property type="entry name" value="INNER MEMBRANE PROTEIN YHJD"/>
    <property type="match status" value="1"/>
</dbReference>
<comment type="caution">
    <text evidence="8">The sequence shown here is derived from an EMBL/GenBank/DDBJ whole genome shotgun (WGS) entry which is preliminary data.</text>
</comment>
<feature type="transmembrane region" description="Helical" evidence="7">
    <location>
        <begin position="207"/>
        <end position="228"/>
    </location>
</feature>
<keyword evidence="9" id="KW-1185">Reference proteome</keyword>
<dbReference type="Pfam" id="PF03631">
    <property type="entry name" value="Virul_fac_BrkB"/>
    <property type="match status" value="1"/>
</dbReference>
<dbReference type="PANTHER" id="PTHR30213">
    <property type="entry name" value="INNER MEMBRANE PROTEIN YHJD"/>
    <property type="match status" value="1"/>
</dbReference>
<accession>A0A917D1H4</accession>
<evidence type="ECO:0000256" key="7">
    <source>
        <dbReference type="SAM" id="Phobius"/>
    </source>
</evidence>
<dbReference type="EMBL" id="BMCU01000002">
    <property type="protein sequence ID" value="GGG06358.1"/>
    <property type="molecule type" value="Genomic_DNA"/>
</dbReference>
<protein>
    <submittedName>
        <fullName evidence="8">Uncharacterized protein</fullName>
    </submittedName>
</protein>
<keyword evidence="5 7" id="KW-0472">Membrane</keyword>
<dbReference type="GO" id="GO:0005886">
    <property type="term" value="C:plasma membrane"/>
    <property type="evidence" value="ECO:0007669"/>
    <property type="project" value="UniProtKB-SubCell"/>
</dbReference>
<feature type="transmembrane region" description="Helical" evidence="7">
    <location>
        <begin position="99"/>
        <end position="122"/>
    </location>
</feature>
<feature type="transmembrane region" description="Helical" evidence="7">
    <location>
        <begin position="34"/>
        <end position="62"/>
    </location>
</feature>
<evidence type="ECO:0000313" key="8">
    <source>
        <dbReference type="EMBL" id="GGG06358.1"/>
    </source>
</evidence>
<evidence type="ECO:0000256" key="3">
    <source>
        <dbReference type="ARBA" id="ARBA00022692"/>
    </source>
</evidence>
<keyword evidence="3 7" id="KW-0812">Transmembrane</keyword>
<feature type="transmembrane region" description="Helical" evidence="7">
    <location>
        <begin position="240"/>
        <end position="263"/>
    </location>
</feature>
<feature type="compositionally biased region" description="Low complexity" evidence="6">
    <location>
        <begin position="314"/>
        <end position="324"/>
    </location>
</feature>
<proteinExistence type="predicted"/>
<evidence type="ECO:0000256" key="4">
    <source>
        <dbReference type="ARBA" id="ARBA00022989"/>
    </source>
</evidence>
<evidence type="ECO:0000256" key="1">
    <source>
        <dbReference type="ARBA" id="ARBA00004651"/>
    </source>
</evidence>
<reference evidence="8" key="2">
    <citation type="submission" date="2020-09" db="EMBL/GenBank/DDBJ databases">
        <authorList>
            <person name="Sun Q."/>
            <person name="Sedlacek I."/>
        </authorList>
    </citation>
    <scope>NUCLEOTIDE SEQUENCE</scope>
    <source>
        <strain evidence="8">CCM 7905</strain>
    </source>
</reference>
<name>A0A917D1H4_9NOCA</name>
<evidence type="ECO:0000256" key="5">
    <source>
        <dbReference type="ARBA" id="ARBA00023136"/>
    </source>
</evidence>
<evidence type="ECO:0000256" key="6">
    <source>
        <dbReference type="SAM" id="MobiDB-lite"/>
    </source>
</evidence>
<feature type="transmembrane region" description="Helical" evidence="7">
    <location>
        <begin position="175"/>
        <end position="195"/>
    </location>
</feature>
<dbReference type="RefSeq" id="WP_188544692.1">
    <property type="nucleotide sequence ID" value="NZ_BMCU01000002.1"/>
</dbReference>
<sequence>MGVTDRIDRFQQRHPAAGFPLAVFYKFFDDQGGYLAALIAYYGFVSLFPLLLLASTVLGIVLSGNPELQQTILDSALNQIPLIGDQLGQPDRLSGGTPAIVIGIAGSLYGGLGVAVAVQNAMNVVWSVPKNLRPDPVRARVRGLFLLGTVGSAIIGVTILNGFNSAGFFGPSAHLLVLAAALVVNTATFVGAFIIGSTRALSIRDVLPGALIAAVAWQGMQSFGSVYIKYVVGNASTTNGVFAIVLGLLAFLYIASLMLVLCLEVNAVRVDRLHPRSLLTPFTDNVELTDGDKDAYTAQAEAQRSKGFEEIEVTFSDPPTTTEPDPAESKSP</sequence>
<evidence type="ECO:0000313" key="9">
    <source>
        <dbReference type="Proteomes" id="UP000654257"/>
    </source>
</evidence>
<dbReference type="Proteomes" id="UP000654257">
    <property type="component" value="Unassembled WGS sequence"/>
</dbReference>
<dbReference type="InterPro" id="IPR017039">
    <property type="entry name" value="Virul_fac_BrkB"/>
</dbReference>
<gene>
    <name evidence="8" type="ORF">GCM10007304_20590</name>
</gene>
<feature type="transmembrane region" description="Helical" evidence="7">
    <location>
        <begin position="143"/>
        <end position="163"/>
    </location>
</feature>
<dbReference type="AlphaFoldDB" id="A0A917D1H4"/>